<feature type="region of interest" description="Disordered" evidence="1">
    <location>
        <begin position="18"/>
        <end position="73"/>
    </location>
</feature>
<dbReference type="EMBL" id="CP060717">
    <property type="protein sequence ID" value="QNN65038.1"/>
    <property type="molecule type" value="Genomic_DNA"/>
</dbReference>
<evidence type="ECO:0000313" key="2">
    <source>
        <dbReference type="EMBL" id="QNN65038.1"/>
    </source>
</evidence>
<evidence type="ECO:0000256" key="1">
    <source>
        <dbReference type="SAM" id="MobiDB-lite"/>
    </source>
</evidence>
<evidence type="ECO:0000313" key="3">
    <source>
        <dbReference type="Proteomes" id="UP000515955"/>
    </source>
</evidence>
<protein>
    <submittedName>
        <fullName evidence="2">Uncharacterized protein</fullName>
    </submittedName>
</protein>
<organism evidence="2 3">
    <name type="scientific">Sphingomonas rhizophila</name>
    <dbReference type="NCBI Taxonomy" id="2071607"/>
    <lineage>
        <taxon>Bacteria</taxon>
        <taxon>Pseudomonadati</taxon>
        <taxon>Pseudomonadota</taxon>
        <taxon>Alphaproteobacteria</taxon>
        <taxon>Sphingomonadales</taxon>
        <taxon>Sphingomonadaceae</taxon>
        <taxon>Sphingomonas</taxon>
    </lineage>
</organism>
<keyword evidence="3" id="KW-1185">Reference proteome</keyword>
<name>A0A7G9SB13_9SPHN</name>
<dbReference type="Proteomes" id="UP000515955">
    <property type="component" value="Chromosome"/>
</dbReference>
<dbReference type="KEGG" id="srhi:H9L12_12730"/>
<gene>
    <name evidence="2" type="ORF">H9L12_12730</name>
</gene>
<dbReference type="RefSeq" id="WP_187542035.1">
    <property type="nucleotide sequence ID" value="NZ_CP060717.1"/>
</dbReference>
<dbReference type="PROSITE" id="PS51257">
    <property type="entry name" value="PROKAR_LIPOPROTEIN"/>
    <property type="match status" value="1"/>
</dbReference>
<sequence length="73" mass="7482">MRNTTIGAMLVSLAGCTPATERADRTAPAVANEDGARQAAKPVTPNSDIQLSPVSPPAEVDPVRNEVGNETPG</sequence>
<accession>A0A7G9SB13</accession>
<reference evidence="2 3" key="1">
    <citation type="submission" date="2020-08" db="EMBL/GenBank/DDBJ databases">
        <title>Genome sequence of Sphingomonas rhizophila KACC 19189T.</title>
        <authorList>
            <person name="Hyun D.-W."/>
            <person name="Bae J.-W."/>
        </authorList>
    </citation>
    <scope>NUCLEOTIDE SEQUENCE [LARGE SCALE GENOMIC DNA]</scope>
    <source>
        <strain evidence="2 3">KACC 19189</strain>
    </source>
</reference>
<dbReference type="AlphaFoldDB" id="A0A7G9SB13"/>
<proteinExistence type="predicted"/>
<feature type="compositionally biased region" description="Polar residues" evidence="1">
    <location>
        <begin position="44"/>
        <end position="53"/>
    </location>
</feature>